<dbReference type="CDD" id="cd05233">
    <property type="entry name" value="SDR_c"/>
    <property type="match status" value="1"/>
</dbReference>
<organism evidence="3 4">
    <name type="scientific">Nonomuraea longicatena</name>
    <dbReference type="NCBI Taxonomy" id="83682"/>
    <lineage>
        <taxon>Bacteria</taxon>
        <taxon>Bacillati</taxon>
        <taxon>Actinomycetota</taxon>
        <taxon>Actinomycetes</taxon>
        <taxon>Streptosporangiales</taxon>
        <taxon>Streptosporangiaceae</taxon>
        <taxon>Nonomuraea</taxon>
    </lineage>
</organism>
<dbReference type="Proteomes" id="UP001501578">
    <property type="component" value="Unassembled WGS sequence"/>
</dbReference>
<dbReference type="SUPFAM" id="SSF51735">
    <property type="entry name" value="NAD(P)-binding Rossmann-fold domains"/>
    <property type="match status" value="1"/>
</dbReference>
<accession>A0ABN1QSL2</accession>
<dbReference type="PROSITE" id="PS00061">
    <property type="entry name" value="ADH_SHORT"/>
    <property type="match status" value="1"/>
</dbReference>
<dbReference type="InterPro" id="IPR002347">
    <property type="entry name" value="SDR_fam"/>
</dbReference>
<dbReference type="Gene3D" id="3.40.50.720">
    <property type="entry name" value="NAD(P)-binding Rossmann-like Domain"/>
    <property type="match status" value="1"/>
</dbReference>
<proteinExistence type="inferred from homology"/>
<gene>
    <name evidence="3" type="ORF">GCM10009560_63050</name>
</gene>
<dbReference type="EMBL" id="BAAAHQ010000040">
    <property type="protein sequence ID" value="GAA0946942.1"/>
    <property type="molecule type" value="Genomic_DNA"/>
</dbReference>
<protein>
    <submittedName>
        <fullName evidence="3">SDR family oxidoreductase</fullName>
    </submittedName>
</protein>
<dbReference type="PRINTS" id="PR00081">
    <property type="entry name" value="GDHRDH"/>
</dbReference>
<comment type="similarity">
    <text evidence="1">Belongs to the short-chain dehydrogenases/reductases (SDR) family.</text>
</comment>
<keyword evidence="4" id="KW-1185">Reference proteome</keyword>
<evidence type="ECO:0000256" key="2">
    <source>
        <dbReference type="ARBA" id="ARBA00023002"/>
    </source>
</evidence>
<name>A0ABN1QSL2_9ACTN</name>
<dbReference type="PANTHER" id="PTHR42760">
    <property type="entry name" value="SHORT-CHAIN DEHYDROGENASES/REDUCTASES FAMILY MEMBER"/>
    <property type="match status" value="1"/>
</dbReference>
<comment type="caution">
    <text evidence="3">The sequence shown here is derived from an EMBL/GenBank/DDBJ whole genome shotgun (WGS) entry which is preliminary data.</text>
</comment>
<reference evidence="3 4" key="1">
    <citation type="journal article" date="2019" name="Int. J. Syst. Evol. Microbiol.">
        <title>The Global Catalogue of Microorganisms (GCM) 10K type strain sequencing project: providing services to taxonomists for standard genome sequencing and annotation.</title>
        <authorList>
            <consortium name="The Broad Institute Genomics Platform"/>
            <consortium name="The Broad Institute Genome Sequencing Center for Infectious Disease"/>
            <person name="Wu L."/>
            <person name="Ma J."/>
        </authorList>
    </citation>
    <scope>NUCLEOTIDE SEQUENCE [LARGE SCALE GENOMIC DNA]</scope>
    <source>
        <strain evidence="3 4">JCM 11136</strain>
    </source>
</reference>
<evidence type="ECO:0000313" key="3">
    <source>
        <dbReference type="EMBL" id="GAA0946942.1"/>
    </source>
</evidence>
<dbReference type="PRINTS" id="PR00080">
    <property type="entry name" value="SDRFAMILY"/>
</dbReference>
<dbReference type="PANTHER" id="PTHR42760:SF133">
    <property type="entry name" value="3-OXOACYL-[ACYL-CARRIER-PROTEIN] REDUCTASE"/>
    <property type="match status" value="1"/>
</dbReference>
<dbReference type="InterPro" id="IPR020904">
    <property type="entry name" value="Sc_DH/Rdtase_CS"/>
</dbReference>
<sequence length="241" mass="24715">MRLDGEVLLVTGGARGIGAAVAQVAAREGAAVAVLDVLPAAYGLAIEADITSADAVGAAVARVERELGPVTVLVNNAGRNAYFDPAEMSEADWDALFAVDLKAAWLMTRAVLPGMKAGGRGSIVNVASLHARLTTAGMFPYAAAKSGLVGLTRSLALDLGPYGIRVNAVSPGWTATRLVEDYLDGHPDPGARERVEGLHPMGRIGTPHQVAEVVCFLASDAAAFVTGAEWAVDGGLGARFA</sequence>
<dbReference type="InterPro" id="IPR036291">
    <property type="entry name" value="NAD(P)-bd_dom_sf"/>
</dbReference>
<dbReference type="RefSeq" id="WP_343953792.1">
    <property type="nucleotide sequence ID" value="NZ_BAAAHQ010000040.1"/>
</dbReference>
<dbReference type="Pfam" id="PF13561">
    <property type="entry name" value="adh_short_C2"/>
    <property type="match status" value="1"/>
</dbReference>
<evidence type="ECO:0000313" key="4">
    <source>
        <dbReference type="Proteomes" id="UP001501578"/>
    </source>
</evidence>
<evidence type="ECO:0000256" key="1">
    <source>
        <dbReference type="ARBA" id="ARBA00006484"/>
    </source>
</evidence>
<keyword evidence="2" id="KW-0560">Oxidoreductase</keyword>